<feature type="signal peptide" evidence="2">
    <location>
        <begin position="1"/>
        <end position="36"/>
    </location>
</feature>
<evidence type="ECO:0000256" key="1">
    <source>
        <dbReference type="SAM" id="MobiDB-lite"/>
    </source>
</evidence>
<evidence type="ECO:0000256" key="2">
    <source>
        <dbReference type="SAM" id="SignalP"/>
    </source>
</evidence>
<feature type="chain" id="PRO_5005190792" evidence="2">
    <location>
        <begin position="37"/>
        <end position="254"/>
    </location>
</feature>
<reference evidence="3 4" key="1">
    <citation type="submission" date="2014-11" db="EMBL/GenBank/DDBJ databases">
        <authorList>
            <person name="Zhu J."/>
            <person name="Qi W."/>
            <person name="Song R."/>
        </authorList>
    </citation>
    <scope>NUCLEOTIDE SEQUENCE [LARGE SCALE GENOMIC DNA]</scope>
</reference>
<dbReference type="VEuPathDB" id="CryptoDB:Vbra_6416"/>
<feature type="region of interest" description="Disordered" evidence="1">
    <location>
        <begin position="198"/>
        <end position="254"/>
    </location>
</feature>
<organism evidence="3 4">
    <name type="scientific">Vitrella brassicaformis (strain CCMP3155)</name>
    <dbReference type="NCBI Taxonomy" id="1169540"/>
    <lineage>
        <taxon>Eukaryota</taxon>
        <taxon>Sar</taxon>
        <taxon>Alveolata</taxon>
        <taxon>Colpodellida</taxon>
        <taxon>Vitrellaceae</taxon>
        <taxon>Vitrella</taxon>
    </lineage>
</organism>
<dbReference type="InParanoid" id="A0A0G4H0D4"/>
<proteinExistence type="predicted"/>
<dbReference type="Proteomes" id="UP000041254">
    <property type="component" value="Unassembled WGS sequence"/>
</dbReference>
<evidence type="ECO:0000313" key="4">
    <source>
        <dbReference type="Proteomes" id="UP000041254"/>
    </source>
</evidence>
<keyword evidence="4" id="KW-1185">Reference proteome</keyword>
<dbReference type="AlphaFoldDB" id="A0A0G4H0D4"/>
<gene>
    <name evidence="3" type="ORF">Vbra_6416</name>
</gene>
<sequence>MAGAARRSQRRRHDGRRAPVCLHLFSVCLLLWDAWRFGNPRGEALAKVNACCLDFIDKRCDKTFQSTSCLAIREHTTRGLERPVGALYYFGTGFSLKSARRNAKLACFLDPQISFSACSRHYTLVSNECPSRRLLQDIILSQNNSSMATTSQRRGESAPLLFTGFIVDGGNGVVEALDTVFASPNTDPGMKVAYDLAKEWGPDPGPPKGFQPMEKNLGLLPGLSGEDGGRRQEKDGPITNHTAGGQGAHQYTAT</sequence>
<dbReference type="EMBL" id="CDMY01000919">
    <property type="protein sequence ID" value="CEM37001.1"/>
    <property type="molecule type" value="Genomic_DNA"/>
</dbReference>
<feature type="compositionally biased region" description="Polar residues" evidence="1">
    <location>
        <begin position="239"/>
        <end position="254"/>
    </location>
</feature>
<feature type="compositionally biased region" description="Basic and acidic residues" evidence="1">
    <location>
        <begin position="227"/>
        <end position="236"/>
    </location>
</feature>
<protein>
    <submittedName>
        <fullName evidence="3">Uncharacterized protein</fullName>
    </submittedName>
</protein>
<accession>A0A0G4H0D4</accession>
<keyword evidence="2" id="KW-0732">Signal</keyword>
<name>A0A0G4H0D4_VITBC</name>
<evidence type="ECO:0000313" key="3">
    <source>
        <dbReference type="EMBL" id="CEM37001.1"/>
    </source>
</evidence>